<sequence length="131" mass="14639">MLTIHEHETNVTVLHASHAMFGNITAIGKPSEVKKLLEPNISLDQIRKLTNIQKQLSDLKNLPREIRHPAHHPYIGSVALFLSGLIIVILIGWRIQRCSRRRVSINLAQTASESTSQSAPQPAPRNQDSEV</sequence>
<evidence type="ECO:0000313" key="4">
    <source>
        <dbReference type="Proteomes" id="UP000299102"/>
    </source>
</evidence>
<feature type="compositionally biased region" description="Low complexity" evidence="1">
    <location>
        <begin position="109"/>
        <end position="120"/>
    </location>
</feature>
<reference evidence="3 4" key="1">
    <citation type="journal article" date="2019" name="Commun. Biol.">
        <title>The bagworm genome reveals a unique fibroin gene that provides high tensile strength.</title>
        <authorList>
            <person name="Kono N."/>
            <person name="Nakamura H."/>
            <person name="Ohtoshi R."/>
            <person name="Tomita M."/>
            <person name="Numata K."/>
            <person name="Arakawa K."/>
        </authorList>
    </citation>
    <scope>NUCLEOTIDE SEQUENCE [LARGE SCALE GENOMIC DNA]</scope>
</reference>
<dbReference type="Proteomes" id="UP000299102">
    <property type="component" value="Unassembled WGS sequence"/>
</dbReference>
<comment type="caution">
    <text evidence="3">The sequence shown here is derived from an EMBL/GenBank/DDBJ whole genome shotgun (WGS) entry which is preliminary data.</text>
</comment>
<dbReference type="EMBL" id="BGZK01011669">
    <property type="protein sequence ID" value="GBP07763.1"/>
    <property type="molecule type" value="Genomic_DNA"/>
</dbReference>
<organism evidence="3 4">
    <name type="scientific">Eumeta variegata</name>
    <name type="common">Bagworm moth</name>
    <name type="synonym">Eumeta japonica</name>
    <dbReference type="NCBI Taxonomy" id="151549"/>
    <lineage>
        <taxon>Eukaryota</taxon>
        <taxon>Metazoa</taxon>
        <taxon>Ecdysozoa</taxon>
        <taxon>Arthropoda</taxon>
        <taxon>Hexapoda</taxon>
        <taxon>Insecta</taxon>
        <taxon>Pterygota</taxon>
        <taxon>Neoptera</taxon>
        <taxon>Endopterygota</taxon>
        <taxon>Lepidoptera</taxon>
        <taxon>Glossata</taxon>
        <taxon>Ditrysia</taxon>
        <taxon>Tineoidea</taxon>
        <taxon>Psychidae</taxon>
        <taxon>Oiketicinae</taxon>
        <taxon>Eumeta</taxon>
    </lineage>
</organism>
<name>A0A4C1SZR8_EUMVA</name>
<evidence type="ECO:0000256" key="1">
    <source>
        <dbReference type="SAM" id="MobiDB-lite"/>
    </source>
</evidence>
<gene>
    <name evidence="3" type="ORF">EVAR_73937_1</name>
</gene>
<accession>A0A4C1SZR8</accession>
<keyword evidence="2" id="KW-1133">Transmembrane helix</keyword>
<keyword evidence="4" id="KW-1185">Reference proteome</keyword>
<evidence type="ECO:0000256" key="2">
    <source>
        <dbReference type="SAM" id="Phobius"/>
    </source>
</evidence>
<evidence type="ECO:0000313" key="3">
    <source>
        <dbReference type="EMBL" id="GBP07763.1"/>
    </source>
</evidence>
<dbReference type="OrthoDB" id="8064272at2759"/>
<protein>
    <submittedName>
        <fullName evidence="3">Uncharacterized protein</fullName>
    </submittedName>
</protein>
<keyword evidence="2" id="KW-0472">Membrane</keyword>
<keyword evidence="2" id="KW-0812">Transmembrane</keyword>
<proteinExistence type="predicted"/>
<dbReference type="AlphaFoldDB" id="A0A4C1SZR8"/>
<feature type="region of interest" description="Disordered" evidence="1">
    <location>
        <begin position="109"/>
        <end position="131"/>
    </location>
</feature>
<feature type="transmembrane region" description="Helical" evidence="2">
    <location>
        <begin position="74"/>
        <end position="93"/>
    </location>
</feature>